<organism evidence="1">
    <name type="scientific">Oryza meridionalis</name>
    <dbReference type="NCBI Taxonomy" id="40149"/>
    <lineage>
        <taxon>Eukaryota</taxon>
        <taxon>Viridiplantae</taxon>
        <taxon>Streptophyta</taxon>
        <taxon>Embryophyta</taxon>
        <taxon>Tracheophyta</taxon>
        <taxon>Spermatophyta</taxon>
        <taxon>Magnoliopsida</taxon>
        <taxon>Liliopsida</taxon>
        <taxon>Poales</taxon>
        <taxon>Poaceae</taxon>
        <taxon>BOP clade</taxon>
        <taxon>Oryzoideae</taxon>
        <taxon>Oryzeae</taxon>
        <taxon>Oryzinae</taxon>
        <taxon>Oryza</taxon>
    </lineage>
</organism>
<name>A0A0E0CP37_9ORYZ</name>
<proteinExistence type="predicted"/>
<accession>A0A0E0CP37</accession>
<reference evidence="1" key="1">
    <citation type="submission" date="2015-04" db="UniProtKB">
        <authorList>
            <consortium name="EnsemblPlants"/>
        </authorList>
    </citation>
    <scope>IDENTIFICATION</scope>
</reference>
<protein>
    <submittedName>
        <fullName evidence="1">Uncharacterized protein</fullName>
    </submittedName>
</protein>
<evidence type="ECO:0000313" key="2">
    <source>
        <dbReference type="Proteomes" id="UP000008021"/>
    </source>
</evidence>
<reference evidence="1" key="2">
    <citation type="submission" date="2018-05" db="EMBL/GenBank/DDBJ databases">
        <title>OmerRS3 (Oryza meridionalis Reference Sequence Version 3).</title>
        <authorList>
            <person name="Zhang J."/>
            <person name="Kudrna D."/>
            <person name="Lee S."/>
            <person name="Talag J."/>
            <person name="Welchert J."/>
            <person name="Wing R.A."/>
        </authorList>
    </citation>
    <scope>NUCLEOTIDE SEQUENCE [LARGE SCALE GENOMIC DNA]</scope>
    <source>
        <strain evidence="1">cv. OR44</strain>
    </source>
</reference>
<sequence length="91" mass="9677">MATAARRVEAVAAATRRVEAARLSATAARGVEAAAAATPGPSLSDLAEGERVDELVISLMNLDSLDWMRNGWELDWEREATAGNGGGYHFF</sequence>
<dbReference type="AlphaFoldDB" id="A0A0E0CP37"/>
<evidence type="ECO:0000313" key="1">
    <source>
        <dbReference type="EnsemblPlants" id="OMERI02G25340.1"/>
    </source>
</evidence>
<keyword evidence="2" id="KW-1185">Reference proteome</keyword>
<dbReference type="HOGENOM" id="CLU_2430740_0_0_1"/>
<dbReference type="Gramene" id="OMERI02G25340.1">
    <property type="protein sequence ID" value="OMERI02G25340.1"/>
    <property type="gene ID" value="OMERI02G25340"/>
</dbReference>
<dbReference type="EnsemblPlants" id="OMERI02G25340.1">
    <property type="protein sequence ID" value="OMERI02G25340.1"/>
    <property type="gene ID" value="OMERI02G25340"/>
</dbReference>
<dbReference type="Proteomes" id="UP000008021">
    <property type="component" value="Chromosome 2"/>
</dbReference>